<dbReference type="AlphaFoldDB" id="A0A915KZK1"/>
<dbReference type="WBParaSite" id="nRc.2.0.1.t44368-RA">
    <property type="protein sequence ID" value="nRc.2.0.1.t44368-RA"/>
    <property type="gene ID" value="nRc.2.0.1.g44368"/>
</dbReference>
<proteinExistence type="predicted"/>
<sequence length="132" mass="14955">MVDGSSNLHHLVASRGQTGHLTDYSQQLLQGTNVIASTELQKKKCVWKCLPVRIVKSPVDWMGQMNKKLDSDFKRRNEKIDERSVQDVAPTVIFDAMQQDLDKSMWLPNFEKMKAALKEQAMAGIVEPLANQ</sequence>
<evidence type="ECO:0000313" key="2">
    <source>
        <dbReference type="WBParaSite" id="nRc.2.0.1.t44368-RA"/>
    </source>
</evidence>
<accession>A0A915KZK1</accession>
<evidence type="ECO:0000313" key="1">
    <source>
        <dbReference type="Proteomes" id="UP000887565"/>
    </source>
</evidence>
<reference evidence="2" key="1">
    <citation type="submission" date="2022-11" db="UniProtKB">
        <authorList>
            <consortium name="WormBaseParasite"/>
        </authorList>
    </citation>
    <scope>IDENTIFICATION</scope>
</reference>
<keyword evidence="1" id="KW-1185">Reference proteome</keyword>
<dbReference type="Proteomes" id="UP000887565">
    <property type="component" value="Unplaced"/>
</dbReference>
<name>A0A915KZK1_ROMCU</name>
<protein>
    <submittedName>
        <fullName evidence="2">Uncharacterized protein</fullName>
    </submittedName>
</protein>
<organism evidence="1 2">
    <name type="scientific">Romanomermis culicivorax</name>
    <name type="common">Nematode worm</name>
    <dbReference type="NCBI Taxonomy" id="13658"/>
    <lineage>
        <taxon>Eukaryota</taxon>
        <taxon>Metazoa</taxon>
        <taxon>Ecdysozoa</taxon>
        <taxon>Nematoda</taxon>
        <taxon>Enoplea</taxon>
        <taxon>Dorylaimia</taxon>
        <taxon>Mermithida</taxon>
        <taxon>Mermithoidea</taxon>
        <taxon>Mermithidae</taxon>
        <taxon>Romanomermis</taxon>
    </lineage>
</organism>